<accession>A0AA94JDG6</accession>
<sequence>MTQSISTLGEFLQAGKADYQVFDLGRCLHEIDQTTFDRIERQQQPYPFPIRQQAQLAVLFRHRQQPDNDYLWFIQLPLDERGLLSSAARDHYLEFVLNALGHEITGSLTDEQEQQLKQNPYLFTPSDVQRAALHARIAVQRRAAPSLYFDDAETYLASQQGDWQNLGMQGLHDCAARLAQLPQLCAAIASHFTDYPAAVRQQLAAALEHQPLPAKLRDALVTVAATSTAETRCDAMRALASCAEQGPVIQLIRNQLTTTASESLDADRLTVMAARLWLALADPTRLTRYIHAIAQLQPVMFDALFQDIISLPQLRPLLLSLLAQGQLSNDSLQALNRLKQNVQG</sequence>
<name>A0AA94JDG6_9GAMM</name>
<dbReference type="AlphaFoldDB" id="A0AA94JDG6"/>
<gene>
    <name evidence="1" type="ORF">CWE23_01400</name>
</gene>
<reference evidence="2" key="1">
    <citation type="journal article" date="2018" name="Front. Microbiol.">
        <title>Genome-Based Analysis Reveals the Taxonomy and Diversity of the Family Idiomarinaceae.</title>
        <authorList>
            <person name="Liu Y."/>
            <person name="Lai Q."/>
            <person name="Shao Z."/>
        </authorList>
    </citation>
    <scope>NUCLEOTIDE SEQUENCE [LARGE SCALE GENOMIC DNA]</scope>
    <source>
        <strain evidence="2">SN-14</strain>
    </source>
</reference>
<evidence type="ECO:0000313" key="1">
    <source>
        <dbReference type="EMBL" id="RUO44719.1"/>
    </source>
</evidence>
<dbReference type="EMBL" id="PIPS01000001">
    <property type="protein sequence ID" value="RUO44719.1"/>
    <property type="molecule type" value="Genomic_DNA"/>
</dbReference>
<dbReference type="Pfam" id="PF12069">
    <property type="entry name" value="DUF3549"/>
    <property type="match status" value="1"/>
</dbReference>
<protein>
    <submittedName>
        <fullName evidence="1">DUF3549 domain-containing protein</fullName>
    </submittedName>
</protein>
<dbReference type="RefSeq" id="WP_126819189.1">
    <property type="nucleotide sequence ID" value="NZ_PIPS01000001.1"/>
</dbReference>
<keyword evidence="2" id="KW-1185">Reference proteome</keyword>
<proteinExistence type="predicted"/>
<dbReference type="Proteomes" id="UP000286680">
    <property type="component" value="Unassembled WGS sequence"/>
</dbReference>
<comment type="caution">
    <text evidence="1">The sequence shown here is derived from an EMBL/GenBank/DDBJ whole genome shotgun (WGS) entry which is preliminary data.</text>
</comment>
<dbReference type="InterPro" id="IPR021936">
    <property type="entry name" value="DUF3549"/>
</dbReference>
<evidence type="ECO:0000313" key="2">
    <source>
        <dbReference type="Proteomes" id="UP000286680"/>
    </source>
</evidence>
<organism evidence="1 2">
    <name type="scientific">Idiomarina aquatica</name>
    <dbReference type="NCBI Taxonomy" id="1327752"/>
    <lineage>
        <taxon>Bacteria</taxon>
        <taxon>Pseudomonadati</taxon>
        <taxon>Pseudomonadota</taxon>
        <taxon>Gammaproteobacteria</taxon>
        <taxon>Alteromonadales</taxon>
        <taxon>Idiomarinaceae</taxon>
        <taxon>Idiomarina</taxon>
    </lineage>
</organism>